<protein>
    <submittedName>
        <fullName evidence="2">Uncharacterized protein</fullName>
    </submittedName>
</protein>
<comment type="caution">
    <text evidence="2">The sequence shown here is derived from an EMBL/GenBank/DDBJ whole genome shotgun (WGS) entry which is preliminary data.</text>
</comment>
<evidence type="ECO:0000313" key="3">
    <source>
        <dbReference type="Proteomes" id="UP000198287"/>
    </source>
</evidence>
<reference evidence="2 3" key="1">
    <citation type="submission" date="2015-12" db="EMBL/GenBank/DDBJ databases">
        <title>The genome of Folsomia candida.</title>
        <authorList>
            <person name="Faddeeva A."/>
            <person name="Derks M.F."/>
            <person name="Anvar Y."/>
            <person name="Smit S."/>
            <person name="Van Straalen N."/>
            <person name="Roelofs D."/>
        </authorList>
    </citation>
    <scope>NUCLEOTIDE SEQUENCE [LARGE SCALE GENOMIC DNA]</scope>
    <source>
        <strain evidence="2 3">VU population</strain>
        <tissue evidence="2">Whole body</tissue>
    </source>
</reference>
<organism evidence="2 3">
    <name type="scientific">Folsomia candida</name>
    <name type="common">Springtail</name>
    <dbReference type="NCBI Taxonomy" id="158441"/>
    <lineage>
        <taxon>Eukaryota</taxon>
        <taxon>Metazoa</taxon>
        <taxon>Ecdysozoa</taxon>
        <taxon>Arthropoda</taxon>
        <taxon>Hexapoda</taxon>
        <taxon>Collembola</taxon>
        <taxon>Entomobryomorpha</taxon>
        <taxon>Isotomoidea</taxon>
        <taxon>Isotomidae</taxon>
        <taxon>Proisotominae</taxon>
        <taxon>Folsomia</taxon>
    </lineage>
</organism>
<feature type="region of interest" description="Disordered" evidence="1">
    <location>
        <begin position="573"/>
        <end position="593"/>
    </location>
</feature>
<name>A0A226DDY0_FOLCA</name>
<evidence type="ECO:0000256" key="1">
    <source>
        <dbReference type="SAM" id="MobiDB-lite"/>
    </source>
</evidence>
<dbReference type="OrthoDB" id="8255599at2759"/>
<accession>A0A226DDY0</accession>
<gene>
    <name evidence="2" type="ORF">Fcan01_21970</name>
</gene>
<dbReference type="AlphaFoldDB" id="A0A226DDY0"/>
<keyword evidence="3" id="KW-1185">Reference proteome</keyword>
<proteinExistence type="predicted"/>
<dbReference type="Proteomes" id="UP000198287">
    <property type="component" value="Unassembled WGS sequence"/>
</dbReference>
<evidence type="ECO:0000313" key="2">
    <source>
        <dbReference type="EMBL" id="OXA43178.1"/>
    </source>
</evidence>
<dbReference type="OMA" id="RNTEYPE"/>
<sequence>MRSSFEFSENLPFPGPHPQVLGGVVRLIPKPKPPRFPTDFYCDLILPHETVDWIGAFSSIFCILIFSHALVVKVDDKSFYRTLPKNEEQLWLLKQFVASSYEVILWSGISEVGQPVEFLAVPGAMEKFTHDFNTKVNPNLTISVELVFPYVGIQMSTDPPVLKLQEKQMNKTDLRNSSVPIFRIAGTDLFTGIYYKVKMPKFPEGFVIYTEATDKDDAHFIQIDLNPKNLPHYEQTAKWEKDAQWMFRPTEDPDWYQWDNRVLSDKYNAITASSFNKVGSGRHIMADTLERLEGLRAGGVERDQALWKPLINKNYPNGTITWTEKKYGDFSHYIQVDSNPDNRENYGIGEKWYFDSLFEFEQEEIFLMGNIQDFSFVTPSNVTYLDEVNHTLTNPTSVEFNHVIQQSFERVVNVSYKFDKLRYQPNLVKIVIENVLSSNFGGENETVTVPIEVGNSLQLYELEGITQELERLKESRPIQIPAHSSLNISTFSELVAFPETGFNSTMIMTGRTGSGIALDGPFIRAYLIERNDWADAWIVNEKSVSIPMEGSMSGVFVGKGIILIDEPKFNGEKKCRDSCGRQNNLEPPTIPTV</sequence>
<dbReference type="EMBL" id="LNIX01000023">
    <property type="protein sequence ID" value="OXA43178.1"/>
    <property type="molecule type" value="Genomic_DNA"/>
</dbReference>